<gene>
    <name evidence="1" type="ORF">PXEA_LOCUS21449</name>
</gene>
<comment type="caution">
    <text evidence="1">The sequence shown here is derived from an EMBL/GenBank/DDBJ whole genome shotgun (WGS) entry which is preliminary data.</text>
</comment>
<sequence>MSFAHRPASPFAQPNPTVTSNSCQYPSNILNSPGLIQYMHALIRLSGSSNLPADLEIVRRLASTCFIDNTIALSSRRVRLAHHHLPTGRSLESFRRTLSFKMYVSCSLH</sequence>
<evidence type="ECO:0000313" key="1">
    <source>
        <dbReference type="EMBL" id="VEL28009.1"/>
    </source>
</evidence>
<reference evidence="1" key="1">
    <citation type="submission" date="2018-11" db="EMBL/GenBank/DDBJ databases">
        <authorList>
            <consortium name="Pathogen Informatics"/>
        </authorList>
    </citation>
    <scope>NUCLEOTIDE SEQUENCE</scope>
</reference>
<dbReference type="AlphaFoldDB" id="A0A3S5FEW9"/>
<keyword evidence="2" id="KW-1185">Reference proteome</keyword>
<evidence type="ECO:0000313" key="2">
    <source>
        <dbReference type="Proteomes" id="UP000784294"/>
    </source>
</evidence>
<proteinExistence type="predicted"/>
<accession>A0A3S5FEW9</accession>
<organism evidence="1 2">
    <name type="scientific">Protopolystoma xenopodis</name>
    <dbReference type="NCBI Taxonomy" id="117903"/>
    <lineage>
        <taxon>Eukaryota</taxon>
        <taxon>Metazoa</taxon>
        <taxon>Spiralia</taxon>
        <taxon>Lophotrochozoa</taxon>
        <taxon>Platyhelminthes</taxon>
        <taxon>Monogenea</taxon>
        <taxon>Polyopisthocotylea</taxon>
        <taxon>Polystomatidea</taxon>
        <taxon>Polystomatidae</taxon>
        <taxon>Protopolystoma</taxon>
    </lineage>
</organism>
<dbReference type="EMBL" id="CAAALY010091677">
    <property type="protein sequence ID" value="VEL28009.1"/>
    <property type="molecule type" value="Genomic_DNA"/>
</dbReference>
<name>A0A3S5FEW9_9PLAT</name>
<dbReference type="Proteomes" id="UP000784294">
    <property type="component" value="Unassembled WGS sequence"/>
</dbReference>
<protein>
    <submittedName>
        <fullName evidence="1">Uncharacterized protein</fullName>
    </submittedName>
</protein>